<keyword evidence="2" id="KW-1185">Reference proteome</keyword>
<protein>
    <submittedName>
        <fullName evidence="1">Pyridoxamine 5'-phosphate oxidase family protein</fullName>
    </submittedName>
</protein>
<dbReference type="Pfam" id="PF12900">
    <property type="entry name" value="Pyridox_ox_2"/>
    <property type="match status" value="1"/>
</dbReference>
<dbReference type="RefSeq" id="WP_227064713.1">
    <property type="nucleotide sequence ID" value="NZ_JAJEPV010000062.1"/>
</dbReference>
<dbReference type="Gene3D" id="2.30.110.10">
    <property type="entry name" value="Electron Transport, Fmn-binding Protein, Chain A"/>
    <property type="match status" value="1"/>
</dbReference>
<dbReference type="SUPFAM" id="SSF50475">
    <property type="entry name" value="FMN-binding split barrel"/>
    <property type="match status" value="1"/>
</dbReference>
<gene>
    <name evidence="1" type="ORF">LKD75_16555</name>
</gene>
<dbReference type="PANTHER" id="PTHR34071:SF2">
    <property type="entry name" value="FLAVIN-NUCLEOTIDE-BINDING PROTEIN"/>
    <property type="match status" value="1"/>
</dbReference>
<accession>A0AAE3A681</accession>
<dbReference type="PANTHER" id="PTHR34071">
    <property type="entry name" value="5-NITROIMIDAZOLE ANTIBIOTICS RESISTANCE PROTEIN, NIMA-FAMILY-RELATED PROTEIN-RELATED"/>
    <property type="match status" value="1"/>
</dbReference>
<dbReference type="Proteomes" id="UP001197795">
    <property type="component" value="Unassembled WGS sequence"/>
</dbReference>
<dbReference type="AlphaFoldDB" id="A0AAE3A681"/>
<organism evidence="1 2">
    <name type="scientific">Waltera acetigignens</name>
    <dbReference type="NCBI Taxonomy" id="2981769"/>
    <lineage>
        <taxon>Bacteria</taxon>
        <taxon>Bacillati</taxon>
        <taxon>Bacillota</taxon>
        <taxon>Clostridia</taxon>
        <taxon>Lachnospirales</taxon>
        <taxon>Lachnospiraceae</taxon>
        <taxon>Waltera</taxon>
    </lineage>
</organism>
<comment type="caution">
    <text evidence="1">The sequence shown here is derived from an EMBL/GenBank/DDBJ whole genome shotgun (WGS) entry which is preliminary data.</text>
</comment>
<dbReference type="InterPro" id="IPR024747">
    <property type="entry name" value="Pyridox_Oxase-rel"/>
</dbReference>
<reference evidence="1 2" key="1">
    <citation type="submission" date="2021-10" db="EMBL/GenBank/DDBJ databases">
        <title>Anaerobic single-cell dispensing facilitates the cultivation of human gut bacteria.</title>
        <authorList>
            <person name="Afrizal A."/>
        </authorList>
    </citation>
    <scope>NUCLEOTIDE SEQUENCE [LARGE SCALE GENOMIC DNA]</scope>
    <source>
        <strain evidence="1 2">CLA-AA-H273</strain>
    </source>
</reference>
<dbReference type="InterPro" id="IPR012349">
    <property type="entry name" value="Split_barrel_FMN-bd"/>
</dbReference>
<evidence type="ECO:0000313" key="2">
    <source>
        <dbReference type="Proteomes" id="UP001197795"/>
    </source>
</evidence>
<sequence>MRRNDREITEFSEMTDVMKRCDVCRLALNDEDGYPYLLPLNFGMEETDGRVTLYFHGAKEGKKYDLIRKDVRASFEMDCSHRLVLSEKEDGCQCTMEYESVIGQGTIEILSDAEKQKALNLLMKQYYPDRTENFVFRPEVVAMTEIFCLKVEHMTGKKRFKKS</sequence>
<dbReference type="EMBL" id="JAJEPV010000062">
    <property type="protein sequence ID" value="MCC2121173.1"/>
    <property type="molecule type" value="Genomic_DNA"/>
</dbReference>
<proteinExistence type="predicted"/>
<name>A0AAE3A681_9FIRM</name>
<evidence type="ECO:0000313" key="1">
    <source>
        <dbReference type="EMBL" id="MCC2121173.1"/>
    </source>
</evidence>